<dbReference type="InterPro" id="IPR016032">
    <property type="entry name" value="Sig_transdc_resp-reg_C-effctor"/>
</dbReference>
<dbReference type="InterPro" id="IPR039420">
    <property type="entry name" value="WalR-like"/>
</dbReference>
<dbReference type="PROSITE" id="PS50110">
    <property type="entry name" value="RESPONSE_REGULATORY"/>
    <property type="match status" value="1"/>
</dbReference>
<name>A0A420VTK3_9SPHI</name>
<dbReference type="Pfam" id="PF00072">
    <property type="entry name" value="Response_reg"/>
    <property type="match status" value="1"/>
</dbReference>
<dbReference type="EMBL" id="RBWS01000017">
    <property type="protein sequence ID" value="RKO69680.1"/>
    <property type="molecule type" value="Genomic_DNA"/>
</dbReference>
<dbReference type="PROSITE" id="PS50043">
    <property type="entry name" value="HTH_LUXR_2"/>
    <property type="match status" value="1"/>
</dbReference>
<dbReference type="PANTHER" id="PTHR43214">
    <property type="entry name" value="TWO-COMPONENT RESPONSE REGULATOR"/>
    <property type="match status" value="1"/>
</dbReference>
<protein>
    <submittedName>
        <fullName evidence="6">DNA-binding response regulator</fullName>
    </submittedName>
</protein>
<keyword evidence="1 3" id="KW-0597">Phosphoprotein</keyword>
<evidence type="ECO:0000259" key="5">
    <source>
        <dbReference type="PROSITE" id="PS50110"/>
    </source>
</evidence>
<dbReference type="SUPFAM" id="SSF46894">
    <property type="entry name" value="C-terminal effector domain of the bipartite response regulators"/>
    <property type="match status" value="1"/>
</dbReference>
<dbReference type="OrthoDB" id="9797341at2"/>
<dbReference type="Proteomes" id="UP000282423">
    <property type="component" value="Unassembled WGS sequence"/>
</dbReference>
<dbReference type="Pfam" id="PF00196">
    <property type="entry name" value="GerE"/>
    <property type="match status" value="1"/>
</dbReference>
<dbReference type="Gene3D" id="3.40.50.2300">
    <property type="match status" value="1"/>
</dbReference>
<keyword evidence="2 6" id="KW-0238">DNA-binding</keyword>
<dbReference type="PRINTS" id="PR00038">
    <property type="entry name" value="HTHLUXR"/>
</dbReference>
<dbReference type="SUPFAM" id="SSF52172">
    <property type="entry name" value="CheY-like"/>
    <property type="match status" value="1"/>
</dbReference>
<dbReference type="RefSeq" id="WP_121126128.1">
    <property type="nucleotide sequence ID" value="NZ_RBWS01000017.1"/>
</dbReference>
<dbReference type="GO" id="GO:0006355">
    <property type="term" value="P:regulation of DNA-templated transcription"/>
    <property type="evidence" value="ECO:0007669"/>
    <property type="project" value="InterPro"/>
</dbReference>
<dbReference type="GO" id="GO:0000160">
    <property type="term" value="P:phosphorelay signal transduction system"/>
    <property type="evidence" value="ECO:0007669"/>
    <property type="project" value="InterPro"/>
</dbReference>
<gene>
    <name evidence="6" type="ORF">D7322_20645</name>
</gene>
<evidence type="ECO:0000313" key="7">
    <source>
        <dbReference type="Proteomes" id="UP000282423"/>
    </source>
</evidence>
<dbReference type="PANTHER" id="PTHR43214:SF43">
    <property type="entry name" value="TWO-COMPONENT RESPONSE REGULATOR"/>
    <property type="match status" value="1"/>
</dbReference>
<evidence type="ECO:0000313" key="6">
    <source>
        <dbReference type="EMBL" id="RKO69680.1"/>
    </source>
</evidence>
<dbReference type="CDD" id="cd17535">
    <property type="entry name" value="REC_NarL-like"/>
    <property type="match status" value="1"/>
</dbReference>
<accession>A0A420VTK3</accession>
<organism evidence="6 7">
    <name type="scientific">Sphingobacterium puteale</name>
    <dbReference type="NCBI Taxonomy" id="2420510"/>
    <lineage>
        <taxon>Bacteria</taxon>
        <taxon>Pseudomonadati</taxon>
        <taxon>Bacteroidota</taxon>
        <taxon>Sphingobacteriia</taxon>
        <taxon>Sphingobacteriales</taxon>
        <taxon>Sphingobacteriaceae</taxon>
        <taxon>Sphingobacterium</taxon>
    </lineage>
</organism>
<dbReference type="GO" id="GO:0003677">
    <property type="term" value="F:DNA binding"/>
    <property type="evidence" value="ECO:0007669"/>
    <property type="project" value="UniProtKB-KW"/>
</dbReference>
<dbReference type="InterPro" id="IPR000792">
    <property type="entry name" value="Tscrpt_reg_LuxR_C"/>
</dbReference>
<reference evidence="6 7" key="1">
    <citation type="submission" date="2018-10" db="EMBL/GenBank/DDBJ databases">
        <title>Sphingobacterium sp. M05W1-28.</title>
        <authorList>
            <person name="Cai H."/>
        </authorList>
    </citation>
    <scope>NUCLEOTIDE SEQUENCE [LARGE SCALE GENOMIC DNA]</scope>
    <source>
        <strain evidence="6 7">M05W1-28</strain>
    </source>
</reference>
<proteinExistence type="predicted"/>
<dbReference type="AlphaFoldDB" id="A0A420VTK3"/>
<sequence>MIQLMLVDDHHLVRNGFRLILESQKDMAVLADVESGEMALDFLTRNQGPDLILTDVKMEEMDGISLIAHIKEKYPQTKILALSMLNDIQTVYDVLNAGGDGYLVKDSSADEVLFGIRQIANGEKYLSVSLGISCVENYRQYIANTSDKGYILAKYDISERELAVLELISEGYTNAEIADRIFLSKRTVEGHRQRLIEKTHTRNTAGLVRFGFHHMLLH</sequence>
<evidence type="ECO:0000256" key="1">
    <source>
        <dbReference type="ARBA" id="ARBA00022553"/>
    </source>
</evidence>
<dbReference type="SMART" id="SM00448">
    <property type="entry name" value="REC"/>
    <property type="match status" value="1"/>
</dbReference>
<dbReference type="PROSITE" id="PS00622">
    <property type="entry name" value="HTH_LUXR_1"/>
    <property type="match status" value="1"/>
</dbReference>
<dbReference type="InterPro" id="IPR001789">
    <property type="entry name" value="Sig_transdc_resp-reg_receiver"/>
</dbReference>
<dbReference type="SMART" id="SM00421">
    <property type="entry name" value="HTH_LUXR"/>
    <property type="match status" value="1"/>
</dbReference>
<feature type="domain" description="Response regulatory" evidence="5">
    <location>
        <begin position="3"/>
        <end position="120"/>
    </location>
</feature>
<dbReference type="CDD" id="cd06170">
    <property type="entry name" value="LuxR_C_like"/>
    <property type="match status" value="1"/>
</dbReference>
<evidence type="ECO:0000259" key="4">
    <source>
        <dbReference type="PROSITE" id="PS50043"/>
    </source>
</evidence>
<keyword evidence="7" id="KW-1185">Reference proteome</keyword>
<dbReference type="InterPro" id="IPR058245">
    <property type="entry name" value="NreC/VraR/RcsB-like_REC"/>
</dbReference>
<dbReference type="InterPro" id="IPR011006">
    <property type="entry name" value="CheY-like_superfamily"/>
</dbReference>
<feature type="modified residue" description="4-aspartylphosphate" evidence="3">
    <location>
        <position position="55"/>
    </location>
</feature>
<comment type="caution">
    <text evidence="6">The sequence shown here is derived from an EMBL/GenBank/DDBJ whole genome shotgun (WGS) entry which is preliminary data.</text>
</comment>
<evidence type="ECO:0000256" key="3">
    <source>
        <dbReference type="PROSITE-ProRule" id="PRU00169"/>
    </source>
</evidence>
<feature type="domain" description="HTH luxR-type" evidence="4">
    <location>
        <begin position="150"/>
        <end position="215"/>
    </location>
</feature>
<evidence type="ECO:0000256" key="2">
    <source>
        <dbReference type="ARBA" id="ARBA00023125"/>
    </source>
</evidence>